<evidence type="ECO:0000259" key="1">
    <source>
        <dbReference type="Pfam" id="PF13546"/>
    </source>
</evidence>
<dbReference type="PANTHER" id="PTHR33627">
    <property type="entry name" value="TRANSPOSASE"/>
    <property type="match status" value="1"/>
</dbReference>
<proteinExistence type="predicted"/>
<dbReference type="InterPro" id="IPR038721">
    <property type="entry name" value="IS701-like_DDE_dom"/>
</dbReference>
<feature type="domain" description="Transposase IS701-like DDE" evidence="1">
    <location>
        <begin position="35"/>
        <end position="133"/>
    </location>
</feature>
<dbReference type="Proteomes" id="UP001206483">
    <property type="component" value="Unassembled WGS sequence"/>
</dbReference>
<reference evidence="2 3" key="1">
    <citation type="submission" date="2022-06" db="EMBL/GenBank/DDBJ databases">
        <title>Sequencing the genomes of 1000 actinobacteria strains.</title>
        <authorList>
            <person name="Klenk H.-P."/>
        </authorList>
    </citation>
    <scope>NUCLEOTIDE SEQUENCE [LARGE SCALE GENOMIC DNA]</scope>
    <source>
        <strain evidence="2 3">DSM 41656</strain>
    </source>
</reference>
<gene>
    <name evidence="2" type="ORF">FHR36_005629</name>
</gene>
<dbReference type="EMBL" id="JAMZDX010000005">
    <property type="protein sequence ID" value="MCP2312463.1"/>
    <property type="molecule type" value="Genomic_DNA"/>
</dbReference>
<name>A0ABT1J5S0_9ACTN</name>
<dbReference type="Pfam" id="PF13546">
    <property type="entry name" value="DDE_5"/>
    <property type="match status" value="1"/>
</dbReference>
<dbReference type="InterPro" id="IPR039365">
    <property type="entry name" value="IS701-like"/>
</dbReference>
<organism evidence="2 3">
    <name type="scientific">Kitasatospora paracochleata</name>
    <dbReference type="NCBI Taxonomy" id="58354"/>
    <lineage>
        <taxon>Bacteria</taxon>
        <taxon>Bacillati</taxon>
        <taxon>Actinomycetota</taxon>
        <taxon>Actinomycetes</taxon>
        <taxon>Kitasatosporales</taxon>
        <taxon>Streptomycetaceae</taxon>
        <taxon>Kitasatospora</taxon>
    </lineage>
</organism>
<protein>
    <submittedName>
        <fullName evidence="2">SRSO17 transposase</fullName>
    </submittedName>
</protein>
<comment type="caution">
    <text evidence="2">The sequence shown here is derived from an EMBL/GenBank/DDBJ whole genome shotgun (WGS) entry which is preliminary data.</text>
</comment>
<sequence length="140" mass="15401">MKTTKDQTVAAGHSVDVERRQAMFEGLMGRVAGRFARVEPRRRARSLVLGLLSDLPRNNCWTIAEHAGATTSHGMKHLLGRAKWDAGAVRDDIRTYMVDHLRDEEAGLVVDETGDLKKGTTTVGAQRQYAGTAAGSRTRR</sequence>
<accession>A0ABT1J5S0</accession>
<dbReference type="PANTHER" id="PTHR33627:SF1">
    <property type="entry name" value="TRANSPOSASE"/>
    <property type="match status" value="1"/>
</dbReference>
<keyword evidence="3" id="KW-1185">Reference proteome</keyword>
<evidence type="ECO:0000313" key="3">
    <source>
        <dbReference type="Proteomes" id="UP001206483"/>
    </source>
</evidence>
<evidence type="ECO:0000313" key="2">
    <source>
        <dbReference type="EMBL" id="MCP2312463.1"/>
    </source>
</evidence>